<comment type="caution">
    <text evidence="3">The sequence shown here is derived from an EMBL/GenBank/DDBJ whole genome shotgun (WGS) entry which is preliminary data.</text>
</comment>
<dbReference type="Proteomes" id="UP000054805">
    <property type="component" value="Unassembled WGS sequence"/>
</dbReference>
<gene>
    <name evidence="3" type="primary">Ppn</name>
    <name evidence="3" type="ORF">T4B_11112</name>
</gene>
<proteinExistence type="predicted"/>
<dbReference type="Pfam" id="PF00014">
    <property type="entry name" value="Kunitz_BPTI"/>
    <property type="match status" value="16"/>
</dbReference>
<feature type="domain" description="BPTI/Kunitz inhibitor" evidence="2">
    <location>
        <begin position="1944"/>
        <end position="1994"/>
    </location>
</feature>
<dbReference type="InterPro" id="IPR002223">
    <property type="entry name" value="Kunitz_BPTI"/>
</dbReference>
<feature type="domain" description="BPTI/Kunitz inhibitor" evidence="2">
    <location>
        <begin position="1283"/>
        <end position="1333"/>
    </location>
</feature>
<reference evidence="3 4" key="1">
    <citation type="submission" date="2015-01" db="EMBL/GenBank/DDBJ databases">
        <title>Evolution of Trichinella species and genotypes.</title>
        <authorList>
            <person name="Korhonen P.K."/>
            <person name="Edoardo P."/>
            <person name="Giuseppe L.R."/>
            <person name="Gasser R.B."/>
        </authorList>
    </citation>
    <scope>NUCLEOTIDE SEQUENCE [LARGE SCALE GENOMIC DNA]</scope>
    <source>
        <strain evidence="3">ISS588</strain>
    </source>
</reference>
<dbReference type="SUPFAM" id="SSF57362">
    <property type="entry name" value="BPTI-like"/>
    <property type="match status" value="16"/>
</dbReference>
<feature type="non-terminal residue" evidence="3">
    <location>
        <position position="1"/>
    </location>
</feature>
<dbReference type="Gene3D" id="4.10.410.10">
    <property type="entry name" value="Pancreatic trypsin inhibitor Kunitz domain"/>
    <property type="match status" value="16"/>
</dbReference>
<dbReference type="Pfam" id="PF14625">
    <property type="entry name" value="Lustrin_cystein"/>
    <property type="match status" value="13"/>
</dbReference>
<dbReference type="PANTHER" id="PTHR46339">
    <property type="entry name" value="PROTEIN CBG15282-RELATED"/>
    <property type="match status" value="1"/>
</dbReference>
<dbReference type="SMART" id="SM00131">
    <property type="entry name" value="KU"/>
    <property type="match status" value="16"/>
</dbReference>
<feature type="non-terminal residue" evidence="3">
    <location>
        <position position="2082"/>
    </location>
</feature>
<name>A0A0V1HFG0_TRIPS</name>
<feature type="domain" description="BPTI/Kunitz inhibitor" evidence="2">
    <location>
        <begin position="51"/>
        <end position="101"/>
    </location>
</feature>
<feature type="region of interest" description="Disordered" evidence="1">
    <location>
        <begin position="275"/>
        <end position="301"/>
    </location>
</feature>
<evidence type="ECO:0000259" key="2">
    <source>
        <dbReference type="PROSITE" id="PS50279"/>
    </source>
</evidence>
<feature type="domain" description="BPTI/Kunitz inhibitor" evidence="2">
    <location>
        <begin position="400"/>
        <end position="450"/>
    </location>
</feature>
<feature type="domain" description="BPTI/Kunitz inhibitor" evidence="2">
    <location>
        <begin position="1653"/>
        <end position="1709"/>
    </location>
</feature>
<evidence type="ECO:0000313" key="3">
    <source>
        <dbReference type="EMBL" id="KRZ09502.1"/>
    </source>
</evidence>
<feature type="domain" description="BPTI/Kunitz inhibitor" evidence="2">
    <location>
        <begin position="1494"/>
        <end position="1544"/>
    </location>
</feature>
<organism evidence="3 4">
    <name type="scientific">Trichinella pseudospiralis</name>
    <name type="common">Parasitic roundworm</name>
    <dbReference type="NCBI Taxonomy" id="6337"/>
    <lineage>
        <taxon>Eukaryota</taxon>
        <taxon>Metazoa</taxon>
        <taxon>Ecdysozoa</taxon>
        <taxon>Nematoda</taxon>
        <taxon>Enoplea</taxon>
        <taxon>Dorylaimia</taxon>
        <taxon>Trichinellida</taxon>
        <taxon>Trichinellidae</taxon>
        <taxon>Trichinella</taxon>
    </lineage>
</organism>
<dbReference type="InterPro" id="IPR053014">
    <property type="entry name" value="Cuticle_assoc_divergent"/>
</dbReference>
<keyword evidence="4" id="KW-1185">Reference proteome</keyword>
<protein>
    <recommendedName>
        <fullName evidence="2">BPTI/Kunitz inhibitor domain-containing protein</fullName>
    </recommendedName>
</protein>
<feature type="domain" description="BPTI/Kunitz inhibitor" evidence="2">
    <location>
        <begin position="1595"/>
        <end position="1647"/>
    </location>
</feature>
<dbReference type="SMART" id="SM00289">
    <property type="entry name" value="WR1"/>
    <property type="match status" value="14"/>
</dbReference>
<dbReference type="PANTHER" id="PTHR46339:SF2">
    <property type="entry name" value="BPTI_KUNITZ INHIBITOR DOMAIN-CONTAINING PROTEIN"/>
    <property type="match status" value="1"/>
</dbReference>
<dbReference type="InterPro" id="IPR006150">
    <property type="entry name" value="Cys_repeat_1"/>
</dbReference>
<feature type="domain" description="BPTI/Kunitz inhibitor" evidence="2">
    <location>
        <begin position="1055"/>
        <end position="1105"/>
    </location>
</feature>
<sequence length="2082" mass="229416">LLCRDGAPQLSDGKPLHCFSDADCMVGYWCHIGSSRITTYCCPNALADYGCNLPRLSGHGTGRMERWYHDVKLGGCQKFFYTGYGGNQNNFLTKDQCPPVFDSHPKLPYPAGMLNVVDKSLTSTMGFNFNPASWTYPFATYPALPKVIQPPKPQIPTPIMQTTPRPKPIPNHTNVQNLNAILNSHQSTVQSSTVPQAPYVIQRPPSGNGGQKVPESVLQNLQPYPSGNPVYTSDQQSISELQATWPLYMVQQPSKPQISSVYTLPKEPMPFPKPSVNTPAPGTTAPAVSSEESVLSNAGQPLSVHPLKQTVDFDERCLQPKMISAVNNNISGGSSSELQWTFDALIGQCQPVMIHHQSIEPIQTLNVFSSQFECNFYCNPAAYRPVSEGKGIGELVGDPCQLPLSTGQGYNLDVRWAYDQTADQCRTFLFFGFGGNANNFETEMECMAACSSQRYQFPDVLLSNQLIAGEQQYGFLQPDIRHQPISQQSILVCNGLKKINEVELCDQHNNYQCPDGQLCNYNATISVCCPIESNLKKASESAALVCNGTVLATEAEHCNVENNFQCSPGFRCHFSPNSTLSACCPDSNTADHHQLDHYPSECFLPLDLGQGSRPLVRWYFDQISGRCQEFLYRGSSGNMNNFESSDECRAFCERRTCANGTPLRQQSGRVLLCSGSSTASNCPPTHFCHVGHDRLSTVCCPREVVTLCIRRDTCSLPVNNGIGQNRLQRYAYDSELNGCKFFVYAGTRGNANNFLSEQECFAECGRGSQSSPCALGYPALAADGQSWLFCSSENSNICPFNYYCHIGVKKETTVCCLRTSPTSVSGFSVCQLPLQPGNGASFLSRWYFDSQSSTCKSFTYTGTGGNENNFVQLSDCRRICPGKLYISILLILEYDNACPAGTPPIDFQSGQVAFCSASNGFCSPGYWCHVGFDERSSVCCPFASDDPCSLPKSEGTGSLHIPRFFFNQTSRQCETFAYSGRKGNQNNFVTMQECEASCPVLENPCSEGMPLINRRSNTAVFCNSNEDGACPENYWCHLGATAAMTLCCPGDSDPCLLPQSRGNGNSVLSRWYYNTDTKMCLSFTYTGSGGNQNNFETIEACRSRCPEFQNPCTTGPPHINLNGHITRCGATTPTICPSSYWCHIGADLESSVCCPGGKSNKQRCAVLKMLYFLLAFCISATNPCELPVEQGSGQASLLRYGYIQETQTCRSFLYSGLHGNENNFMTLQECEQRCPGNDKLYIYMKLCLIILVADMDDCPEGYWCHVGGDEQSTLCCPYENASCLMPLQVGEGVLMLPRFYFNSQTKQCLPFTYSGLGGNQNNFLSRGDCENSCPVFQNPCRQGEPATSTSGQYILCTATGVDLCPANYWCHVGDSNSNSVCCPAADNPCVLPAETGTGQSVLVRWYFDRHARRCNRFVYTGSGGNENNFLAKQDCMARCPEFRNPCPIGDPSRSEKGTIVHCGDGTTGCPIGYWCHYGADAETTVCCQGAGDRCLLPMLPGVGAEKLKRWYFNQNSRQCLEFTYTGRGGNQNNFLTEEQCIQECPVFLNPCPRDSGSNVDVIYCSAQNRNTCPVGYWCHVGITVETSVCCEGDPCNLQLSKGIAVGTASTPRWYFDQHDRICKRFLYTGRGGNANNFLTRTECQQKCPETNPCQLPLSVGVGPANLDRWYFNSISGQCRPFTYAEFMNPCADGQPLAEVNDGSVCELRLNVGIGNLNLQRWHYDPTDGRCKLFTYTGIGGNANNFVTEQQCLSRCRGSHRRTEVKKHLLPFSHVQRKKVVTLCGQGEPYRNDDGDVVHCVTEASCPLNFFCYSPASSQLNICCPILKNENPCMQPLISGRGSAKLARWYYNPASRTCQPFVYSGEGGSENNFESLADCESSCQSEQHDRFCAFGSRAHSDAYGEPMRCSRVGVLTKLTCPVGHYCRVGANSATGFCCPLLADPCQLPVLIGEGSLTVQRWYYDISVRHCKPFIYKGYQGNENNFLTYAECVRTCKHAKWSWNFSNSKWPLVEEVYPSIMLPSVVDGFPCAHGEPLITASEAFCSQPIDEGTSTCADAGRQRGIQHHCLTHCLLAFNNIQPSD</sequence>
<evidence type="ECO:0000256" key="1">
    <source>
        <dbReference type="SAM" id="MobiDB-lite"/>
    </source>
</evidence>
<feature type="domain" description="BPTI/Kunitz inhibitor" evidence="2">
    <location>
        <begin position="602"/>
        <end position="652"/>
    </location>
</feature>
<feature type="compositionally biased region" description="Polar residues" evidence="1">
    <location>
        <begin position="275"/>
        <end position="300"/>
    </location>
</feature>
<feature type="domain" description="BPTI/Kunitz inhibitor" evidence="2">
    <location>
        <begin position="1832"/>
        <end position="1882"/>
    </location>
</feature>
<feature type="domain" description="BPTI/Kunitz inhibitor" evidence="2">
    <location>
        <begin position="1389"/>
        <end position="1439"/>
    </location>
</feature>
<feature type="domain" description="BPTI/Kunitz inhibitor" evidence="2">
    <location>
        <begin position="948"/>
        <end position="998"/>
    </location>
</feature>
<feature type="domain" description="BPTI/Kunitz inhibitor" evidence="2">
    <location>
        <begin position="830"/>
        <end position="880"/>
    </location>
</feature>
<accession>A0A0V1HFG0</accession>
<feature type="domain" description="BPTI/Kunitz inhibitor" evidence="2">
    <location>
        <begin position="1184"/>
        <end position="1234"/>
    </location>
</feature>
<dbReference type="PROSITE" id="PS50279">
    <property type="entry name" value="BPTI_KUNITZ_2"/>
    <property type="match status" value="16"/>
</dbReference>
<feature type="domain" description="BPTI/Kunitz inhibitor" evidence="2">
    <location>
        <begin position="714"/>
        <end position="764"/>
    </location>
</feature>
<dbReference type="InterPro" id="IPR028150">
    <property type="entry name" value="Lustrin_cystein"/>
</dbReference>
<evidence type="ECO:0000313" key="4">
    <source>
        <dbReference type="Proteomes" id="UP000054805"/>
    </source>
</evidence>
<dbReference type="EMBL" id="JYDS01000380">
    <property type="protein sequence ID" value="KRZ09502.1"/>
    <property type="molecule type" value="Genomic_DNA"/>
</dbReference>
<dbReference type="CDD" id="cd22593">
    <property type="entry name" value="Kunitz_conkunitzin"/>
    <property type="match status" value="15"/>
</dbReference>
<dbReference type="GO" id="GO:0004867">
    <property type="term" value="F:serine-type endopeptidase inhibitor activity"/>
    <property type="evidence" value="ECO:0007669"/>
    <property type="project" value="InterPro"/>
</dbReference>
<feature type="domain" description="BPTI/Kunitz inhibitor" evidence="2">
    <location>
        <begin position="1705"/>
        <end position="1755"/>
    </location>
</feature>
<dbReference type="InterPro" id="IPR036880">
    <property type="entry name" value="Kunitz_BPTI_sf"/>
</dbReference>